<evidence type="ECO:0000259" key="7">
    <source>
        <dbReference type="Pfam" id="PF00349"/>
    </source>
</evidence>
<sequence>MDRIVQEFSPPQDPCRAIQVAENLEDYLLIRPQGPWMIPETIAYPPSGQETGVYWVVDVGGSTVRIAEVDLESQSTSVVVAIALSSAAKQDIVEFVVLKLREYGVQGNVALTWSFPLIDGIIQPMGKGFSSLYVGMDLASVFNHHLEKAYAACKVVSVCTDGASALIAQRFLESDCNISLTWGTGININLFMEGVVVNSEISMLGREHDRDTFYHLRSANQYDEVSTFQPLESLVGGLYLERIAERALGKPIDFWAVLHDLNHAHFRVVQAIADRAARIVAGVLTAFLRHTDYYVVAYTGGVINEPFIRQTVEYYVQSLGQRIEFVPQVHGSMFGAAVLAAMNEDAARKRSG</sequence>
<keyword evidence="6" id="KW-0324">Glycolysis</keyword>
<dbReference type="GO" id="GO:0006013">
    <property type="term" value="P:mannose metabolic process"/>
    <property type="evidence" value="ECO:0007669"/>
    <property type="project" value="TreeGrafter"/>
</dbReference>
<name>A0A2T0FJZ7_9ASCO</name>
<dbReference type="CDD" id="cd24000">
    <property type="entry name" value="ASKHA_NBD_HK"/>
    <property type="match status" value="1"/>
</dbReference>
<dbReference type="Pfam" id="PF03727">
    <property type="entry name" value="Hexokinase_2"/>
    <property type="match status" value="1"/>
</dbReference>
<dbReference type="STRING" id="45607.A0A2T0FJZ7"/>
<dbReference type="PANTHER" id="PTHR19443:SF24">
    <property type="entry name" value="PHOSPHOTRANSFERASE"/>
    <property type="match status" value="1"/>
</dbReference>
<dbReference type="GO" id="GO:0005536">
    <property type="term" value="F:D-glucose binding"/>
    <property type="evidence" value="ECO:0007669"/>
    <property type="project" value="InterPro"/>
</dbReference>
<dbReference type="InterPro" id="IPR022672">
    <property type="entry name" value="Hexokinase_N"/>
</dbReference>
<dbReference type="OrthoDB" id="419537at2759"/>
<keyword evidence="3 6" id="KW-0547">Nucleotide-binding</keyword>
<dbReference type="GeneID" id="36516667"/>
<dbReference type="AlphaFoldDB" id="A0A2T0FJZ7"/>
<dbReference type="InterPro" id="IPR001312">
    <property type="entry name" value="Hexokinase"/>
</dbReference>
<dbReference type="EMBL" id="NDIQ01000021">
    <property type="protein sequence ID" value="PRT55299.1"/>
    <property type="molecule type" value="Genomic_DNA"/>
</dbReference>
<reference evidence="9 10" key="1">
    <citation type="submission" date="2017-04" db="EMBL/GenBank/DDBJ databases">
        <title>Genome sequencing of [Candida] sorbophila.</title>
        <authorList>
            <person name="Ahn J.O."/>
        </authorList>
    </citation>
    <scope>NUCLEOTIDE SEQUENCE [LARGE SCALE GENOMIC DNA]</scope>
    <source>
        <strain evidence="9 10">DS02</strain>
    </source>
</reference>
<dbReference type="GO" id="GO:0006006">
    <property type="term" value="P:glucose metabolic process"/>
    <property type="evidence" value="ECO:0007669"/>
    <property type="project" value="TreeGrafter"/>
</dbReference>
<keyword evidence="4 6" id="KW-0418">Kinase</keyword>
<keyword evidence="5 6" id="KW-0067">ATP-binding</keyword>
<dbReference type="GO" id="GO:0005739">
    <property type="term" value="C:mitochondrion"/>
    <property type="evidence" value="ECO:0007669"/>
    <property type="project" value="TreeGrafter"/>
</dbReference>
<dbReference type="Gene3D" id="3.40.367.20">
    <property type="match status" value="1"/>
</dbReference>
<evidence type="ECO:0000256" key="2">
    <source>
        <dbReference type="ARBA" id="ARBA00022679"/>
    </source>
</evidence>
<dbReference type="Pfam" id="PF00349">
    <property type="entry name" value="Hexokinase_1"/>
    <property type="match status" value="1"/>
</dbReference>
<keyword evidence="2 6" id="KW-0808">Transferase</keyword>
<dbReference type="GO" id="GO:0004340">
    <property type="term" value="F:glucokinase activity"/>
    <property type="evidence" value="ECO:0007669"/>
    <property type="project" value="TreeGrafter"/>
</dbReference>
<gene>
    <name evidence="9" type="ORF">B9G98_02919</name>
</gene>
<dbReference type="GO" id="GO:0008865">
    <property type="term" value="F:fructokinase activity"/>
    <property type="evidence" value="ECO:0007669"/>
    <property type="project" value="TreeGrafter"/>
</dbReference>
<dbReference type="GO" id="GO:0005829">
    <property type="term" value="C:cytosol"/>
    <property type="evidence" value="ECO:0007669"/>
    <property type="project" value="TreeGrafter"/>
</dbReference>
<dbReference type="UniPathway" id="UPA00109">
    <property type="reaction ID" value="UER00180"/>
</dbReference>
<organism evidence="9 10">
    <name type="scientific">Wickerhamiella sorbophila</name>
    <dbReference type="NCBI Taxonomy" id="45607"/>
    <lineage>
        <taxon>Eukaryota</taxon>
        <taxon>Fungi</taxon>
        <taxon>Dikarya</taxon>
        <taxon>Ascomycota</taxon>
        <taxon>Saccharomycotina</taxon>
        <taxon>Dipodascomycetes</taxon>
        <taxon>Dipodascales</taxon>
        <taxon>Trichomonascaceae</taxon>
        <taxon>Wickerhamiella</taxon>
    </lineage>
</organism>
<feature type="domain" description="Hexokinase C-terminal" evidence="8">
    <location>
        <begin position="266"/>
        <end position="342"/>
    </location>
</feature>
<dbReference type="GO" id="GO:0005524">
    <property type="term" value="F:ATP binding"/>
    <property type="evidence" value="ECO:0007669"/>
    <property type="project" value="UniProtKB-UniRule"/>
</dbReference>
<accession>A0A2T0FJZ7</accession>
<evidence type="ECO:0000256" key="5">
    <source>
        <dbReference type="ARBA" id="ARBA00022840"/>
    </source>
</evidence>
<proteinExistence type="inferred from homology"/>
<dbReference type="PANTHER" id="PTHR19443">
    <property type="entry name" value="HEXOKINASE"/>
    <property type="match status" value="1"/>
</dbReference>
<comment type="similarity">
    <text evidence="1 6">Belongs to the hexokinase family.</text>
</comment>
<evidence type="ECO:0000256" key="1">
    <source>
        <dbReference type="ARBA" id="ARBA00009225"/>
    </source>
</evidence>
<dbReference type="GO" id="GO:0001678">
    <property type="term" value="P:intracellular glucose homeostasis"/>
    <property type="evidence" value="ECO:0007669"/>
    <property type="project" value="InterPro"/>
</dbReference>
<evidence type="ECO:0000256" key="4">
    <source>
        <dbReference type="ARBA" id="ARBA00022777"/>
    </source>
</evidence>
<dbReference type="InterPro" id="IPR043129">
    <property type="entry name" value="ATPase_NBD"/>
</dbReference>
<evidence type="ECO:0000259" key="8">
    <source>
        <dbReference type="Pfam" id="PF03727"/>
    </source>
</evidence>
<evidence type="ECO:0000313" key="9">
    <source>
        <dbReference type="EMBL" id="PRT55299.1"/>
    </source>
</evidence>
<dbReference type="Proteomes" id="UP000238350">
    <property type="component" value="Unassembled WGS sequence"/>
</dbReference>
<evidence type="ECO:0000256" key="3">
    <source>
        <dbReference type="ARBA" id="ARBA00022741"/>
    </source>
</evidence>
<comment type="caution">
    <text evidence="9">The sequence shown here is derived from an EMBL/GenBank/DDBJ whole genome shotgun (WGS) entry which is preliminary data.</text>
</comment>
<evidence type="ECO:0000256" key="6">
    <source>
        <dbReference type="RuleBase" id="RU362007"/>
    </source>
</evidence>
<protein>
    <recommendedName>
        <fullName evidence="6">Phosphotransferase</fullName>
        <ecNumber evidence="6">2.7.1.-</ecNumber>
    </recommendedName>
</protein>
<dbReference type="RefSeq" id="XP_024665244.1">
    <property type="nucleotide sequence ID" value="XM_024809476.1"/>
</dbReference>
<feature type="domain" description="Hexokinase N-terminal" evidence="7">
    <location>
        <begin position="22"/>
        <end position="170"/>
    </location>
</feature>
<dbReference type="SUPFAM" id="SSF53067">
    <property type="entry name" value="Actin-like ATPase domain"/>
    <property type="match status" value="1"/>
</dbReference>
<dbReference type="GO" id="GO:0006096">
    <property type="term" value="P:glycolytic process"/>
    <property type="evidence" value="ECO:0007669"/>
    <property type="project" value="UniProtKB-UniPathway"/>
</dbReference>
<dbReference type="Gene3D" id="3.30.420.40">
    <property type="match status" value="1"/>
</dbReference>
<keyword evidence="10" id="KW-1185">Reference proteome</keyword>
<dbReference type="EC" id="2.7.1.-" evidence="6"/>
<dbReference type="GO" id="GO:0019158">
    <property type="term" value="F:mannokinase activity"/>
    <property type="evidence" value="ECO:0007669"/>
    <property type="project" value="TreeGrafter"/>
</dbReference>
<evidence type="ECO:0000313" key="10">
    <source>
        <dbReference type="Proteomes" id="UP000238350"/>
    </source>
</evidence>
<dbReference type="InterPro" id="IPR022673">
    <property type="entry name" value="Hexokinase_C"/>
</dbReference>